<dbReference type="InterPro" id="IPR003593">
    <property type="entry name" value="AAA+_ATPase"/>
</dbReference>
<protein>
    <submittedName>
        <fullName evidence="6">AAA family ATPase</fullName>
    </submittedName>
</protein>
<evidence type="ECO:0000313" key="6">
    <source>
        <dbReference type="EMBL" id="MFL7900493.1"/>
    </source>
</evidence>
<feature type="domain" description="AAA+ ATPase" evidence="5">
    <location>
        <begin position="53"/>
        <end position="185"/>
    </location>
</feature>
<evidence type="ECO:0000256" key="2">
    <source>
        <dbReference type="ARBA" id="ARBA00022741"/>
    </source>
</evidence>
<name>A0ABW8V2V2_9PROT</name>
<evidence type="ECO:0000256" key="4">
    <source>
        <dbReference type="RuleBase" id="RU003651"/>
    </source>
</evidence>
<comment type="caution">
    <text evidence="6">The sequence shown here is derived from an EMBL/GenBank/DDBJ whole genome shotgun (WGS) entry which is preliminary data.</text>
</comment>
<dbReference type="Proteomes" id="UP001628281">
    <property type="component" value="Unassembled WGS sequence"/>
</dbReference>
<dbReference type="InterPro" id="IPR050221">
    <property type="entry name" value="26S_Proteasome_ATPase"/>
</dbReference>
<dbReference type="SMART" id="SM00382">
    <property type="entry name" value="AAA"/>
    <property type="match status" value="1"/>
</dbReference>
<reference evidence="6 7" key="1">
    <citation type="submission" date="2024-11" db="EMBL/GenBank/DDBJ databases">
        <title>Draft genome sequences of two bacteria associated to sugarcane roots in Colombia.</title>
        <authorList>
            <person name="Pardo-Diaz S."/>
            <person name="Masmela-Mendoza J."/>
            <person name="Delgadillo-Duran P."/>
            <person name="Bautista E.J."/>
            <person name="Rojas-Tapias D.F."/>
        </authorList>
    </citation>
    <scope>NUCLEOTIDE SEQUENCE [LARGE SCALE GENOMIC DNA]</scope>
    <source>
        <strain evidence="6 7">Ap18</strain>
    </source>
</reference>
<dbReference type="Gene3D" id="3.40.50.300">
    <property type="entry name" value="P-loop containing nucleotide triphosphate hydrolases"/>
    <property type="match status" value="1"/>
</dbReference>
<keyword evidence="3 4" id="KW-0067">ATP-binding</keyword>
<dbReference type="SUPFAM" id="SSF52540">
    <property type="entry name" value="P-loop containing nucleoside triphosphate hydrolases"/>
    <property type="match status" value="1"/>
</dbReference>
<dbReference type="PROSITE" id="PS00674">
    <property type="entry name" value="AAA"/>
    <property type="match status" value="1"/>
</dbReference>
<dbReference type="EMBL" id="JBJLSN010000005">
    <property type="protein sequence ID" value="MFL7900493.1"/>
    <property type="molecule type" value="Genomic_DNA"/>
</dbReference>
<keyword evidence="7" id="KW-1185">Reference proteome</keyword>
<dbReference type="InterPro" id="IPR003959">
    <property type="entry name" value="ATPase_AAA_core"/>
</dbReference>
<proteinExistence type="inferred from homology"/>
<evidence type="ECO:0000256" key="3">
    <source>
        <dbReference type="ARBA" id="ARBA00022840"/>
    </source>
</evidence>
<dbReference type="InterPro" id="IPR003960">
    <property type="entry name" value="ATPase_AAA_CS"/>
</dbReference>
<gene>
    <name evidence="6" type="ORF">ACJ41P_05110</name>
</gene>
<dbReference type="PANTHER" id="PTHR23073">
    <property type="entry name" value="26S PROTEASOME REGULATORY SUBUNIT"/>
    <property type="match status" value="1"/>
</dbReference>
<accession>A0ABW8V2V2</accession>
<dbReference type="CDD" id="cd19481">
    <property type="entry name" value="RecA-like_protease"/>
    <property type="match status" value="1"/>
</dbReference>
<evidence type="ECO:0000313" key="7">
    <source>
        <dbReference type="Proteomes" id="UP001628281"/>
    </source>
</evidence>
<dbReference type="InterPro" id="IPR027417">
    <property type="entry name" value="P-loop_NTPase"/>
</dbReference>
<evidence type="ECO:0000256" key="1">
    <source>
        <dbReference type="ARBA" id="ARBA00006914"/>
    </source>
</evidence>
<organism evidence="6 7">
    <name type="scientific">Azospirillum argentinense</name>
    <dbReference type="NCBI Taxonomy" id="2970906"/>
    <lineage>
        <taxon>Bacteria</taxon>
        <taxon>Pseudomonadati</taxon>
        <taxon>Pseudomonadota</taxon>
        <taxon>Alphaproteobacteria</taxon>
        <taxon>Rhodospirillales</taxon>
        <taxon>Azospirillaceae</taxon>
        <taxon>Azospirillum</taxon>
    </lineage>
</organism>
<evidence type="ECO:0000259" key="5">
    <source>
        <dbReference type="SMART" id="SM00382"/>
    </source>
</evidence>
<keyword evidence="2 4" id="KW-0547">Nucleotide-binding</keyword>
<comment type="similarity">
    <text evidence="1 4">Belongs to the AAA ATPase family.</text>
</comment>
<sequence length="281" mass="31939">MGASERADDLVYRLEPRRNLDSLVLPKAVAEPLRELLEEQHRRQLLSDYGLAPRHRIMLAGAPGNGKTTLAEALAYELAVPLLIVRYDALIGSFLGETGGRLRRLFDQVRQEPCVLFFDEFDAVGKERGDTHETGEIKRVVSTLLMQVDRIPDYVVVVAASNHPELLDRAVWRRFQLRLELPVPSQRDIVRFLHFLEKRLSLDLGGRINEVAKSLKGLSYAEVEEFALDIRRREILSLPHGKIEDILSERLAQWGGRFQLAREKKNARTTSPSCVPDTDGR</sequence>
<dbReference type="Pfam" id="PF00004">
    <property type="entry name" value="AAA"/>
    <property type="match status" value="1"/>
</dbReference>
<dbReference type="RefSeq" id="WP_407823590.1">
    <property type="nucleotide sequence ID" value="NZ_JBJLSN010000005.1"/>
</dbReference>